<keyword evidence="10" id="KW-0539">Nucleus</keyword>
<feature type="domain" description="Helicase C-terminal" evidence="19">
    <location>
        <begin position="279"/>
        <end position="430"/>
    </location>
</feature>
<proteinExistence type="inferred from homology"/>
<dbReference type="GO" id="GO:0031965">
    <property type="term" value="C:nuclear membrane"/>
    <property type="evidence" value="ECO:0007669"/>
    <property type="project" value="UniProtKB-SubCell"/>
</dbReference>
<dbReference type="Proteomes" id="UP001150925">
    <property type="component" value="Unassembled WGS sequence"/>
</dbReference>
<comment type="caution">
    <text evidence="21">The sequence shown here is derived from an EMBL/GenBank/DDBJ whole genome shotgun (WGS) entry which is preliminary data.</text>
</comment>
<evidence type="ECO:0000256" key="15">
    <source>
        <dbReference type="PROSITE-ProRule" id="PRU00552"/>
    </source>
</evidence>
<dbReference type="FunFam" id="3.40.50.300:FF:000318">
    <property type="entry name" value="ATP-dependent RNA helicase DDX19B"/>
    <property type="match status" value="1"/>
</dbReference>
<dbReference type="PROSITE" id="PS00039">
    <property type="entry name" value="DEAD_ATP_HELICASE"/>
    <property type="match status" value="1"/>
</dbReference>
<evidence type="ECO:0000256" key="4">
    <source>
        <dbReference type="ARBA" id="ARBA00022490"/>
    </source>
</evidence>
<reference evidence="21" key="1">
    <citation type="submission" date="2022-07" db="EMBL/GenBank/DDBJ databases">
        <title>Phylogenomic reconstructions and comparative analyses of Kickxellomycotina fungi.</title>
        <authorList>
            <person name="Reynolds N.K."/>
            <person name="Stajich J.E."/>
            <person name="Barry K."/>
            <person name="Grigoriev I.V."/>
            <person name="Crous P."/>
            <person name="Smith M.E."/>
        </authorList>
    </citation>
    <scope>NUCLEOTIDE SEQUENCE</scope>
    <source>
        <strain evidence="21">RSA 1196</strain>
    </source>
</reference>
<dbReference type="SMART" id="SM00490">
    <property type="entry name" value="HELICc"/>
    <property type="match status" value="1"/>
</dbReference>
<keyword evidence="4" id="KW-0963">Cytoplasm</keyword>
<feature type="short sequence motif" description="Q motif" evidence="15">
    <location>
        <begin position="50"/>
        <end position="78"/>
    </location>
</feature>
<feature type="region of interest" description="Disordered" evidence="17">
    <location>
        <begin position="1"/>
        <end position="45"/>
    </location>
</feature>
<dbReference type="InterPro" id="IPR001650">
    <property type="entry name" value="Helicase_C-like"/>
</dbReference>
<dbReference type="OrthoDB" id="10265785at2759"/>
<dbReference type="EMBL" id="JANBPY010000223">
    <property type="protein sequence ID" value="KAJ1968157.1"/>
    <property type="molecule type" value="Genomic_DNA"/>
</dbReference>
<evidence type="ECO:0000256" key="2">
    <source>
        <dbReference type="ARBA" id="ARBA00004496"/>
    </source>
</evidence>
<evidence type="ECO:0000256" key="14">
    <source>
        <dbReference type="ARBA" id="ARBA00047984"/>
    </source>
</evidence>
<dbReference type="PANTHER" id="PTHR47958">
    <property type="entry name" value="ATP-DEPENDENT RNA HELICASE DBP3"/>
    <property type="match status" value="1"/>
</dbReference>
<dbReference type="FunFam" id="3.40.50.300:FF:000849">
    <property type="entry name" value="ATP-dependent RNA helicase DBP5"/>
    <property type="match status" value="1"/>
</dbReference>
<feature type="domain" description="Helicase ATP-binding" evidence="18">
    <location>
        <begin position="83"/>
        <end position="251"/>
    </location>
</feature>
<evidence type="ECO:0000256" key="8">
    <source>
        <dbReference type="ARBA" id="ARBA00022840"/>
    </source>
</evidence>
<dbReference type="PROSITE" id="PS51195">
    <property type="entry name" value="Q_MOTIF"/>
    <property type="match status" value="1"/>
</dbReference>
<dbReference type="GO" id="GO:0005524">
    <property type="term" value="F:ATP binding"/>
    <property type="evidence" value="ECO:0007669"/>
    <property type="project" value="UniProtKB-KW"/>
</dbReference>
<dbReference type="SMART" id="SM00487">
    <property type="entry name" value="DEXDc"/>
    <property type="match status" value="1"/>
</dbReference>
<organism evidence="21 22">
    <name type="scientific">Dispira parvispora</name>
    <dbReference type="NCBI Taxonomy" id="1520584"/>
    <lineage>
        <taxon>Eukaryota</taxon>
        <taxon>Fungi</taxon>
        <taxon>Fungi incertae sedis</taxon>
        <taxon>Zoopagomycota</taxon>
        <taxon>Kickxellomycotina</taxon>
        <taxon>Dimargaritomycetes</taxon>
        <taxon>Dimargaritales</taxon>
        <taxon>Dimargaritaceae</taxon>
        <taxon>Dispira</taxon>
    </lineage>
</organism>
<dbReference type="GO" id="GO:0003723">
    <property type="term" value="F:RNA binding"/>
    <property type="evidence" value="ECO:0007669"/>
    <property type="project" value="UniProtKB-KW"/>
</dbReference>
<name>A0A9W8ASE0_9FUNG</name>
<feature type="compositionally biased region" description="Polar residues" evidence="17">
    <location>
        <begin position="35"/>
        <end position="45"/>
    </location>
</feature>
<dbReference type="InterPro" id="IPR014001">
    <property type="entry name" value="Helicase_ATP-bd"/>
</dbReference>
<evidence type="ECO:0000256" key="17">
    <source>
        <dbReference type="SAM" id="MobiDB-lite"/>
    </source>
</evidence>
<dbReference type="Pfam" id="PF00271">
    <property type="entry name" value="Helicase_C"/>
    <property type="match status" value="1"/>
</dbReference>
<comment type="similarity">
    <text evidence="11">Belongs to the DEAD box helicase family. DDX19/DBP5 subfamily.</text>
</comment>
<dbReference type="CDD" id="cd17963">
    <property type="entry name" value="DEADc_DDX19_DDX25"/>
    <property type="match status" value="1"/>
</dbReference>
<dbReference type="InterPro" id="IPR000629">
    <property type="entry name" value="RNA-helicase_DEAD-box_CS"/>
</dbReference>
<keyword evidence="8 16" id="KW-0067">ATP-binding</keyword>
<dbReference type="PROSITE" id="PS51194">
    <property type="entry name" value="HELICASE_CTER"/>
    <property type="match status" value="1"/>
</dbReference>
<dbReference type="InterPro" id="IPR027417">
    <property type="entry name" value="P-loop_NTPase"/>
</dbReference>
<gene>
    <name evidence="21" type="primary">DBP5</name>
    <name evidence="21" type="ORF">IWQ62_001415</name>
</gene>
<evidence type="ECO:0000256" key="12">
    <source>
        <dbReference type="ARBA" id="ARBA00039326"/>
    </source>
</evidence>
<evidence type="ECO:0000256" key="7">
    <source>
        <dbReference type="ARBA" id="ARBA00022806"/>
    </source>
</evidence>
<evidence type="ECO:0000256" key="6">
    <source>
        <dbReference type="ARBA" id="ARBA00022801"/>
    </source>
</evidence>
<dbReference type="AlphaFoldDB" id="A0A9W8ASE0"/>
<evidence type="ECO:0000256" key="10">
    <source>
        <dbReference type="ARBA" id="ARBA00023242"/>
    </source>
</evidence>
<dbReference type="InterPro" id="IPR014014">
    <property type="entry name" value="RNA_helicase_DEAD_Q_motif"/>
</dbReference>
<evidence type="ECO:0000259" key="19">
    <source>
        <dbReference type="PROSITE" id="PS51194"/>
    </source>
</evidence>
<evidence type="ECO:0000256" key="5">
    <source>
        <dbReference type="ARBA" id="ARBA00022741"/>
    </source>
</evidence>
<accession>A0A9W8ASE0</accession>
<dbReference type="GO" id="GO:0016787">
    <property type="term" value="F:hydrolase activity"/>
    <property type="evidence" value="ECO:0007669"/>
    <property type="project" value="UniProtKB-KW"/>
</dbReference>
<dbReference type="GO" id="GO:0003724">
    <property type="term" value="F:RNA helicase activity"/>
    <property type="evidence" value="ECO:0007669"/>
    <property type="project" value="UniProtKB-EC"/>
</dbReference>
<dbReference type="InterPro" id="IPR011545">
    <property type="entry name" value="DEAD/DEAH_box_helicase_dom"/>
</dbReference>
<evidence type="ECO:0000259" key="20">
    <source>
        <dbReference type="PROSITE" id="PS51195"/>
    </source>
</evidence>
<dbReference type="Pfam" id="PF00270">
    <property type="entry name" value="DEAD"/>
    <property type="match status" value="1"/>
</dbReference>
<keyword evidence="22" id="KW-1185">Reference proteome</keyword>
<comment type="catalytic activity">
    <reaction evidence="14">
        <text>ATP + H2O = ADP + phosphate + H(+)</text>
        <dbReference type="Rhea" id="RHEA:13065"/>
        <dbReference type="ChEBI" id="CHEBI:15377"/>
        <dbReference type="ChEBI" id="CHEBI:15378"/>
        <dbReference type="ChEBI" id="CHEBI:30616"/>
        <dbReference type="ChEBI" id="CHEBI:43474"/>
        <dbReference type="ChEBI" id="CHEBI:456216"/>
        <dbReference type="EC" id="3.6.4.13"/>
    </reaction>
</comment>
<keyword evidence="9" id="KW-0694">RNA-binding</keyword>
<sequence>MEKLSDNLKTLTTEDKPQEERSGLTETDGEIKVTLTDQQADPSSPLYSAKSFEELGLRDTLLQGIYRMKFTKPSNIQERALPLLLRDPAENLVAQSQSGTGKTAAFVLAMLSRVDPSVPVTQAICLAPARELALQIMSVAKEMGHYTGTTLQFVSRGMDISRTEKVTANILIGTPGTLMDLLRRNQVTFKHVKVFVLDEADNMLDAQGLGAQCIRIKNLVPKTAQILLFSATFSEIVDKFAHRFASPANEIKLKKKDLSVDAIKQFYMDCKDADHKLEVLKELYALMTIGQSIIFVRTRNTADRVSAAMKESGHAVEYLHGKLETEDRDRIMKKFRDGIAKVLVTTNVLARGIDIQQVNMVVNYDIPVDRYNKPDFETYLHRIGRTGRFGRTGVAINFVHNKESLDDMVAIRDHFNREIVKVPTDDWDETEKILKRYM</sequence>
<keyword evidence="5 16" id="KW-0547">Nucleotide-binding</keyword>
<dbReference type="CDD" id="cd18787">
    <property type="entry name" value="SF2_C_DEAD"/>
    <property type="match status" value="1"/>
</dbReference>
<dbReference type="Gene3D" id="3.40.50.300">
    <property type="entry name" value="P-loop containing nucleotide triphosphate hydrolases"/>
    <property type="match status" value="2"/>
</dbReference>
<dbReference type="PROSITE" id="PS51192">
    <property type="entry name" value="HELICASE_ATP_BIND_1"/>
    <property type="match status" value="1"/>
</dbReference>
<keyword evidence="7 16" id="KW-0347">Helicase</keyword>
<evidence type="ECO:0000256" key="13">
    <source>
        <dbReference type="ARBA" id="ARBA00039604"/>
    </source>
</evidence>
<evidence type="ECO:0000256" key="11">
    <source>
        <dbReference type="ARBA" id="ARBA00038143"/>
    </source>
</evidence>
<dbReference type="EC" id="3.6.4.13" evidence="3"/>
<evidence type="ECO:0000313" key="21">
    <source>
        <dbReference type="EMBL" id="KAJ1968157.1"/>
    </source>
</evidence>
<evidence type="ECO:0000259" key="18">
    <source>
        <dbReference type="PROSITE" id="PS51192"/>
    </source>
</evidence>
<feature type="domain" description="DEAD-box RNA helicase Q" evidence="20">
    <location>
        <begin position="50"/>
        <end position="78"/>
    </location>
</feature>
<dbReference type="GO" id="GO:0005737">
    <property type="term" value="C:cytoplasm"/>
    <property type="evidence" value="ECO:0007669"/>
    <property type="project" value="UniProtKB-SubCell"/>
</dbReference>
<comment type="subcellular location">
    <subcellularLocation>
        <location evidence="2">Cytoplasm</location>
    </subcellularLocation>
    <subcellularLocation>
        <location evidence="1">Nucleus membrane</location>
        <topology evidence="1">Peripheral membrane protein</topology>
        <orientation evidence="1">Cytoplasmic side</orientation>
    </subcellularLocation>
</comment>
<keyword evidence="6 16" id="KW-0378">Hydrolase</keyword>
<evidence type="ECO:0000256" key="3">
    <source>
        <dbReference type="ARBA" id="ARBA00012552"/>
    </source>
</evidence>
<evidence type="ECO:0000256" key="9">
    <source>
        <dbReference type="ARBA" id="ARBA00022884"/>
    </source>
</evidence>
<protein>
    <recommendedName>
        <fullName evidence="12">ATP-dependent RNA helicase DBP5</fullName>
        <ecNumber evidence="3">3.6.4.13</ecNumber>
    </recommendedName>
    <alternativeName>
        <fullName evidence="13">ATP-dependent RNA helicase dbp5</fullName>
    </alternativeName>
</protein>
<dbReference type="SUPFAM" id="SSF52540">
    <property type="entry name" value="P-loop containing nucleoside triphosphate hydrolases"/>
    <property type="match status" value="1"/>
</dbReference>
<evidence type="ECO:0000256" key="16">
    <source>
        <dbReference type="RuleBase" id="RU000492"/>
    </source>
</evidence>
<evidence type="ECO:0000256" key="1">
    <source>
        <dbReference type="ARBA" id="ARBA00004335"/>
    </source>
</evidence>
<evidence type="ECO:0000313" key="22">
    <source>
        <dbReference type="Proteomes" id="UP001150925"/>
    </source>
</evidence>
<feature type="compositionally biased region" description="Basic and acidic residues" evidence="17">
    <location>
        <begin position="1"/>
        <end position="23"/>
    </location>
</feature>